<dbReference type="NCBIfam" id="TIGR00132">
    <property type="entry name" value="gatA"/>
    <property type="match status" value="1"/>
</dbReference>
<accession>A0A9Q9E0N9</accession>
<name>A0A9Q9E0N9_9LACO</name>
<sequence length="485" mass="52099">MNYFDRDLESVHQMLVDGEITSAELTKQTLANIDAHEADLQAYLAMNDEALAQAEKIDAAGIDPDNVLSGVPVAIKDNLVTTNMPTTAASKMLENFHSLFNATVVEKLQAAGAVIVGKTNLDEFAMGSSTEKSAYKTTRNPWDLNTVPGGSSGGSATTVAAGEIPASLGSDTGGSIRQPASFTGVVGMKPTYGRVSRWGLIAFGSSFDQIGPFTRTVKDNAYLLNTIAGHDDHDATSSDKEVPDFTTGIDQGVQGMRIALPKEYLSDGIDQSVKDAIQVAAKKYEELGATVDEVSLPHAQYGVMAYYALASSEASSNLERFDGIRYGYRAEDPKNLEDLYVKTRSTGFGDEVKRRIMLGTFALSAGSFDKYFKKAAQIRTLIIEDFQKVFQDHDLIMGPTAPTTAFEVGAESTDPTEMYMNDVMTIPVNLAGLPGMSLPAGFSNGLPIGMQLIGKPFAESTIYQAGHAFEQNTDFHKQTPQLGGK</sequence>
<feature type="active site" description="Charge relay system" evidence="8">
    <location>
        <position position="76"/>
    </location>
</feature>
<organism evidence="10 11">
    <name type="scientific">Fructilactobacillus cliffordii</name>
    <dbReference type="NCBI Taxonomy" id="2940299"/>
    <lineage>
        <taxon>Bacteria</taxon>
        <taxon>Bacillati</taxon>
        <taxon>Bacillota</taxon>
        <taxon>Bacilli</taxon>
        <taxon>Lactobacillales</taxon>
        <taxon>Lactobacillaceae</taxon>
        <taxon>Fructilactobacillus</taxon>
    </lineage>
</organism>
<proteinExistence type="inferred from homology"/>
<dbReference type="Proteomes" id="UP001055911">
    <property type="component" value="Chromosome"/>
</dbReference>
<evidence type="ECO:0000256" key="7">
    <source>
        <dbReference type="ARBA" id="ARBA00047407"/>
    </source>
</evidence>
<comment type="function">
    <text evidence="6 8">Allows the formation of correctly charged Gln-tRNA(Gln) through the transamidation of misacylated Glu-tRNA(Gln) in organisms which lack glutaminyl-tRNA synthetase. The reaction takes place in the presence of glutamine and ATP through an activated gamma-phospho-Glu-tRNA(Gln).</text>
</comment>
<dbReference type="EC" id="6.3.5.7" evidence="8"/>
<comment type="subunit">
    <text evidence="8">Heterotrimer of A, B and C subunits.</text>
</comment>
<dbReference type="InterPro" id="IPR004412">
    <property type="entry name" value="GatA"/>
</dbReference>
<keyword evidence="11" id="KW-1185">Reference proteome</keyword>
<dbReference type="PANTHER" id="PTHR11895">
    <property type="entry name" value="TRANSAMIDASE"/>
    <property type="match status" value="1"/>
</dbReference>
<dbReference type="SUPFAM" id="SSF75304">
    <property type="entry name" value="Amidase signature (AS) enzymes"/>
    <property type="match status" value="1"/>
</dbReference>
<comment type="catalytic activity">
    <reaction evidence="7 8">
        <text>L-glutamyl-tRNA(Gln) + L-glutamine + ATP + H2O = L-glutaminyl-tRNA(Gln) + L-glutamate + ADP + phosphate + H(+)</text>
        <dbReference type="Rhea" id="RHEA:17521"/>
        <dbReference type="Rhea" id="RHEA-COMP:9681"/>
        <dbReference type="Rhea" id="RHEA-COMP:9684"/>
        <dbReference type="ChEBI" id="CHEBI:15377"/>
        <dbReference type="ChEBI" id="CHEBI:15378"/>
        <dbReference type="ChEBI" id="CHEBI:29985"/>
        <dbReference type="ChEBI" id="CHEBI:30616"/>
        <dbReference type="ChEBI" id="CHEBI:43474"/>
        <dbReference type="ChEBI" id="CHEBI:58359"/>
        <dbReference type="ChEBI" id="CHEBI:78520"/>
        <dbReference type="ChEBI" id="CHEBI:78521"/>
        <dbReference type="ChEBI" id="CHEBI:456216"/>
        <dbReference type="EC" id="6.3.5.7"/>
    </reaction>
</comment>
<feature type="active site" description="Acyl-ester intermediate" evidence="8">
    <location>
        <position position="175"/>
    </location>
</feature>
<keyword evidence="3 8" id="KW-0547">Nucleotide-binding</keyword>
<dbReference type="GO" id="GO:0050567">
    <property type="term" value="F:glutaminyl-tRNA synthase (glutamine-hydrolyzing) activity"/>
    <property type="evidence" value="ECO:0007669"/>
    <property type="project" value="UniProtKB-UniRule"/>
</dbReference>
<dbReference type="PROSITE" id="PS00571">
    <property type="entry name" value="AMIDASES"/>
    <property type="match status" value="1"/>
</dbReference>
<keyword evidence="2 8" id="KW-0436">Ligase</keyword>
<protein>
    <recommendedName>
        <fullName evidence="8">Glutamyl-tRNA(Gln) amidotransferase subunit A</fullName>
        <shortName evidence="8">Glu-ADT subunit A</shortName>
        <ecNumber evidence="8">6.3.5.7</ecNumber>
    </recommendedName>
</protein>
<evidence type="ECO:0000256" key="2">
    <source>
        <dbReference type="ARBA" id="ARBA00022598"/>
    </source>
</evidence>
<dbReference type="InterPro" id="IPR036928">
    <property type="entry name" value="AS_sf"/>
</dbReference>
<comment type="similarity">
    <text evidence="1 8">Belongs to the amidase family. GatA subfamily.</text>
</comment>
<evidence type="ECO:0000256" key="4">
    <source>
        <dbReference type="ARBA" id="ARBA00022840"/>
    </source>
</evidence>
<gene>
    <name evidence="8 10" type="primary">gatA</name>
    <name evidence="10" type="ORF">M3M40_00790</name>
</gene>
<evidence type="ECO:0000256" key="8">
    <source>
        <dbReference type="HAMAP-Rule" id="MF_00120"/>
    </source>
</evidence>
<dbReference type="InterPro" id="IPR023631">
    <property type="entry name" value="Amidase_dom"/>
</dbReference>
<dbReference type="InterPro" id="IPR000120">
    <property type="entry name" value="Amidase"/>
</dbReference>
<keyword evidence="5 8" id="KW-0648">Protein biosynthesis</keyword>
<reference evidence="10" key="1">
    <citation type="submission" date="2022-05" db="EMBL/GenBank/DDBJ databases">
        <authorList>
            <person name="Oliphant S.A."/>
            <person name="Watson-Haigh N.S."/>
            <person name="Sumby K.M."/>
            <person name="Gardner J.M."/>
            <person name="Jiranek V."/>
        </authorList>
    </citation>
    <scope>NUCLEOTIDE SEQUENCE</scope>
    <source>
        <strain evidence="10">KI4_B1</strain>
    </source>
</reference>
<dbReference type="GO" id="GO:0030956">
    <property type="term" value="C:glutamyl-tRNA(Gln) amidotransferase complex"/>
    <property type="evidence" value="ECO:0007669"/>
    <property type="project" value="InterPro"/>
</dbReference>
<dbReference type="GO" id="GO:0006412">
    <property type="term" value="P:translation"/>
    <property type="evidence" value="ECO:0007669"/>
    <property type="project" value="UniProtKB-UniRule"/>
</dbReference>
<dbReference type="RefSeq" id="WP_252766926.1">
    <property type="nucleotide sequence ID" value="NZ_CP097119.1"/>
</dbReference>
<dbReference type="InterPro" id="IPR020556">
    <property type="entry name" value="Amidase_CS"/>
</dbReference>
<dbReference type="EMBL" id="CP097119">
    <property type="protein sequence ID" value="USS89376.1"/>
    <property type="molecule type" value="Genomic_DNA"/>
</dbReference>
<evidence type="ECO:0000256" key="1">
    <source>
        <dbReference type="ARBA" id="ARBA00008069"/>
    </source>
</evidence>
<feature type="active site" description="Charge relay system" evidence="8">
    <location>
        <position position="151"/>
    </location>
</feature>
<keyword evidence="4 8" id="KW-0067">ATP-binding</keyword>
<evidence type="ECO:0000256" key="6">
    <source>
        <dbReference type="ARBA" id="ARBA00025295"/>
    </source>
</evidence>
<dbReference type="Gene3D" id="3.90.1300.10">
    <property type="entry name" value="Amidase signature (AS) domain"/>
    <property type="match status" value="1"/>
</dbReference>
<dbReference type="Pfam" id="PF01425">
    <property type="entry name" value="Amidase"/>
    <property type="match status" value="1"/>
</dbReference>
<evidence type="ECO:0000259" key="9">
    <source>
        <dbReference type="Pfam" id="PF01425"/>
    </source>
</evidence>
<dbReference type="AlphaFoldDB" id="A0A9Q9E0N9"/>
<feature type="domain" description="Amidase" evidence="9">
    <location>
        <begin position="24"/>
        <end position="462"/>
    </location>
</feature>
<dbReference type="GO" id="GO:0005524">
    <property type="term" value="F:ATP binding"/>
    <property type="evidence" value="ECO:0007669"/>
    <property type="project" value="UniProtKB-KW"/>
</dbReference>
<dbReference type="PANTHER" id="PTHR11895:SF151">
    <property type="entry name" value="GLUTAMYL-TRNA(GLN) AMIDOTRANSFERASE SUBUNIT A"/>
    <property type="match status" value="1"/>
</dbReference>
<evidence type="ECO:0000313" key="11">
    <source>
        <dbReference type="Proteomes" id="UP001055911"/>
    </source>
</evidence>
<dbReference type="HAMAP" id="MF_00120">
    <property type="entry name" value="GatA"/>
    <property type="match status" value="1"/>
</dbReference>
<evidence type="ECO:0000256" key="5">
    <source>
        <dbReference type="ARBA" id="ARBA00022917"/>
    </source>
</evidence>
<evidence type="ECO:0000313" key="10">
    <source>
        <dbReference type="EMBL" id="USS89376.1"/>
    </source>
</evidence>
<evidence type="ECO:0000256" key="3">
    <source>
        <dbReference type="ARBA" id="ARBA00022741"/>
    </source>
</evidence>